<reference evidence="2" key="1">
    <citation type="submission" date="2021-06" db="EMBL/GenBank/DDBJ databases">
        <title>Parelaphostrongylus tenuis whole genome reference sequence.</title>
        <authorList>
            <person name="Garwood T.J."/>
            <person name="Larsen P.A."/>
            <person name="Fountain-Jones N.M."/>
            <person name="Garbe J.R."/>
            <person name="Macchietto M.G."/>
            <person name="Kania S.A."/>
            <person name="Gerhold R.W."/>
            <person name="Richards J.E."/>
            <person name="Wolf T.M."/>
        </authorList>
    </citation>
    <scope>NUCLEOTIDE SEQUENCE</scope>
    <source>
        <strain evidence="2">MNPRO001-30</strain>
        <tissue evidence="2">Meninges</tissue>
    </source>
</reference>
<name>A0AAD5LTM0_PARTN</name>
<feature type="region of interest" description="Disordered" evidence="1">
    <location>
        <begin position="1"/>
        <end position="24"/>
    </location>
</feature>
<gene>
    <name evidence="2" type="ORF">KIN20_001115</name>
</gene>
<organism evidence="2 3">
    <name type="scientific">Parelaphostrongylus tenuis</name>
    <name type="common">Meningeal worm</name>
    <dbReference type="NCBI Taxonomy" id="148309"/>
    <lineage>
        <taxon>Eukaryota</taxon>
        <taxon>Metazoa</taxon>
        <taxon>Ecdysozoa</taxon>
        <taxon>Nematoda</taxon>
        <taxon>Chromadorea</taxon>
        <taxon>Rhabditida</taxon>
        <taxon>Rhabditina</taxon>
        <taxon>Rhabditomorpha</taxon>
        <taxon>Strongyloidea</taxon>
        <taxon>Metastrongylidae</taxon>
        <taxon>Parelaphostrongylus</taxon>
    </lineage>
</organism>
<feature type="compositionally biased region" description="Polar residues" evidence="1">
    <location>
        <begin position="13"/>
        <end position="24"/>
    </location>
</feature>
<accession>A0AAD5LTM0</accession>
<dbReference type="AlphaFoldDB" id="A0AAD5LTM0"/>
<proteinExistence type="predicted"/>
<sequence>MASSAKGCHTYRRFNQTSHGPSSTVRWSVKVHNLRLRREAPFLRVTLRQAAACATGKALSTKSGHGDLNRAGCVSLHSHA</sequence>
<protein>
    <submittedName>
        <fullName evidence="2">Uncharacterized protein</fullName>
    </submittedName>
</protein>
<evidence type="ECO:0000313" key="2">
    <source>
        <dbReference type="EMBL" id="KAJ1346350.1"/>
    </source>
</evidence>
<comment type="caution">
    <text evidence="2">The sequence shown here is derived from an EMBL/GenBank/DDBJ whole genome shotgun (WGS) entry which is preliminary data.</text>
</comment>
<keyword evidence="3" id="KW-1185">Reference proteome</keyword>
<dbReference type="EMBL" id="JAHQIW010000161">
    <property type="protein sequence ID" value="KAJ1346350.1"/>
    <property type="molecule type" value="Genomic_DNA"/>
</dbReference>
<evidence type="ECO:0000256" key="1">
    <source>
        <dbReference type="SAM" id="MobiDB-lite"/>
    </source>
</evidence>
<evidence type="ECO:0000313" key="3">
    <source>
        <dbReference type="Proteomes" id="UP001196413"/>
    </source>
</evidence>
<dbReference type="Proteomes" id="UP001196413">
    <property type="component" value="Unassembled WGS sequence"/>
</dbReference>